<feature type="domain" description="C2H2-type" evidence="8">
    <location>
        <begin position="152"/>
        <end position="181"/>
    </location>
</feature>
<evidence type="ECO:0000313" key="9">
    <source>
        <dbReference type="EMBL" id="GIZ47078.1"/>
    </source>
</evidence>
<dbReference type="Pfam" id="PF00096">
    <property type="entry name" value="zf-C2H2"/>
    <property type="match status" value="1"/>
</dbReference>
<dbReference type="Gene3D" id="3.30.160.60">
    <property type="entry name" value="Classic Zinc Finger"/>
    <property type="match status" value="2"/>
</dbReference>
<keyword evidence="4 7" id="KW-0863">Zinc-finger</keyword>
<dbReference type="EMBL" id="BOLY01000007">
    <property type="protein sequence ID" value="GIZ47078.1"/>
    <property type="molecule type" value="Genomic_DNA"/>
</dbReference>
<evidence type="ECO:0000256" key="2">
    <source>
        <dbReference type="ARBA" id="ARBA00022723"/>
    </source>
</evidence>
<dbReference type="RefSeq" id="XP_044661565.1">
    <property type="nucleotide sequence ID" value="XM_044805630.1"/>
</dbReference>
<gene>
    <name evidence="9" type="ORF">CKM354_001017900</name>
</gene>
<dbReference type="GO" id="GO:0005634">
    <property type="term" value="C:nucleus"/>
    <property type="evidence" value="ECO:0007669"/>
    <property type="project" value="UniProtKB-SubCell"/>
</dbReference>
<keyword evidence="10" id="KW-1185">Reference proteome</keyword>
<dbReference type="InterPro" id="IPR036236">
    <property type="entry name" value="Znf_C2H2_sf"/>
</dbReference>
<evidence type="ECO:0000256" key="4">
    <source>
        <dbReference type="ARBA" id="ARBA00022771"/>
    </source>
</evidence>
<dbReference type="AlphaFoldDB" id="A0A9P3CQJ3"/>
<proteinExistence type="predicted"/>
<sequence>MDANDVALKCLCGSTFATPQDRHNHQQTRGHILFCSCARPFKNGNSLKQHQLDTSHSGQKTYAGLEVKPPPPPRNVCPICNKKCANEDGRKAHESDKHPACPTCQQHFASRPQRDGHQIVTGHSYCDEHRELFASVEAYTKHKGDAEHVKSYECVDCDRAFASQRALDHHLESAGHAAATLAALDRANETESAAAAQALAAAKEEESLRCEECQRDFKSVQGFKDHKASVKHKPLSKLGCPLSAKCNKDFTSPSALLLHLESGGCKSGMNRPKLNVLIHQHDTARQITRSKNSGSVIADAGAAGAMPTASDLAMSLEALSLAGIGIESNHVQAASDPQSSRSGIIVEDVLDMESTTSGVLVPTPSRSRASSITGGVILTPSGSASEWSFINAKNSIKAFTPSTSDIQSESRIALDPKTGLWPCYVSGCPKSFKNEKRLKQHLYLPYHAPKIFHCPTSLVMEGKEHEQVFKSISGFAMHLESGNCIGGKEALAKIAGLFEKKIAMVTGKGVKLLLEQEKHDGEA</sequence>
<dbReference type="InterPro" id="IPR013087">
    <property type="entry name" value="Znf_C2H2_type"/>
</dbReference>
<feature type="domain" description="C2H2-type" evidence="8">
    <location>
        <begin position="37"/>
        <end position="61"/>
    </location>
</feature>
<dbReference type="Proteomes" id="UP000825890">
    <property type="component" value="Unassembled WGS sequence"/>
</dbReference>
<dbReference type="SMART" id="SM00355">
    <property type="entry name" value="ZnF_C2H2"/>
    <property type="match status" value="7"/>
</dbReference>
<keyword evidence="6" id="KW-0539">Nucleus</keyword>
<dbReference type="InterPro" id="IPR050888">
    <property type="entry name" value="ZnF_C2H2-type_TF"/>
</dbReference>
<dbReference type="PROSITE" id="PS50157">
    <property type="entry name" value="ZINC_FINGER_C2H2_2"/>
    <property type="match status" value="2"/>
</dbReference>
<comment type="caution">
    <text evidence="9">The sequence shown here is derived from an EMBL/GenBank/DDBJ whole genome shotgun (WGS) entry which is preliminary data.</text>
</comment>
<dbReference type="PROSITE" id="PS00028">
    <property type="entry name" value="ZINC_FINGER_C2H2_1"/>
    <property type="match status" value="3"/>
</dbReference>
<evidence type="ECO:0000256" key="6">
    <source>
        <dbReference type="ARBA" id="ARBA00023242"/>
    </source>
</evidence>
<dbReference type="Pfam" id="PF12171">
    <property type="entry name" value="zf-C2H2_jaz"/>
    <property type="match status" value="1"/>
</dbReference>
<evidence type="ECO:0000313" key="10">
    <source>
        <dbReference type="Proteomes" id="UP000825890"/>
    </source>
</evidence>
<dbReference type="PANTHER" id="PTHR24406">
    <property type="entry name" value="TRANSCRIPTIONAL REPRESSOR CTCFL-RELATED"/>
    <property type="match status" value="1"/>
</dbReference>
<dbReference type="InterPro" id="IPR022755">
    <property type="entry name" value="Znf_C2H2_jaz"/>
</dbReference>
<dbReference type="SUPFAM" id="SSF57667">
    <property type="entry name" value="beta-beta-alpha zinc fingers"/>
    <property type="match status" value="2"/>
</dbReference>
<dbReference type="GeneID" id="68295754"/>
<reference evidence="9 10" key="1">
    <citation type="submission" date="2021-01" db="EMBL/GenBank/DDBJ databases">
        <title>Cercospora kikuchii MAFF 305040 whole genome shotgun sequence.</title>
        <authorList>
            <person name="Kashiwa T."/>
            <person name="Suzuki T."/>
        </authorList>
    </citation>
    <scope>NUCLEOTIDE SEQUENCE [LARGE SCALE GENOMIC DNA]</scope>
    <source>
        <strain evidence="9 10">MAFF 305040</strain>
    </source>
</reference>
<evidence type="ECO:0000256" key="7">
    <source>
        <dbReference type="PROSITE-ProRule" id="PRU00042"/>
    </source>
</evidence>
<dbReference type="OrthoDB" id="1483400at2759"/>
<dbReference type="GO" id="GO:0008270">
    <property type="term" value="F:zinc ion binding"/>
    <property type="evidence" value="ECO:0007669"/>
    <property type="project" value="UniProtKB-KW"/>
</dbReference>
<comment type="subcellular location">
    <subcellularLocation>
        <location evidence="1">Nucleus</location>
    </subcellularLocation>
</comment>
<protein>
    <recommendedName>
        <fullName evidence="8">C2H2-type domain-containing protein</fullName>
    </recommendedName>
</protein>
<organism evidence="9 10">
    <name type="scientific">Cercospora kikuchii</name>
    <dbReference type="NCBI Taxonomy" id="84275"/>
    <lineage>
        <taxon>Eukaryota</taxon>
        <taxon>Fungi</taxon>
        <taxon>Dikarya</taxon>
        <taxon>Ascomycota</taxon>
        <taxon>Pezizomycotina</taxon>
        <taxon>Dothideomycetes</taxon>
        <taxon>Dothideomycetidae</taxon>
        <taxon>Mycosphaerellales</taxon>
        <taxon>Mycosphaerellaceae</taxon>
        <taxon>Cercospora</taxon>
    </lineage>
</organism>
<evidence type="ECO:0000256" key="3">
    <source>
        <dbReference type="ARBA" id="ARBA00022737"/>
    </source>
</evidence>
<keyword evidence="3" id="KW-0677">Repeat</keyword>
<name>A0A9P3CQJ3_9PEZI</name>
<evidence type="ECO:0000256" key="5">
    <source>
        <dbReference type="ARBA" id="ARBA00022833"/>
    </source>
</evidence>
<evidence type="ECO:0000256" key="1">
    <source>
        <dbReference type="ARBA" id="ARBA00004123"/>
    </source>
</evidence>
<evidence type="ECO:0000259" key="8">
    <source>
        <dbReference type="PROSITE" id="PS50157"/>
    </source>
</evidence>
<accession>A0A9P3CQJ3</accession>
<keyword evidence="2" id="KW-0479">Metal-binding</keyword>
<keyword evidence="5" id="KW-0862">Zinc</keyword>
<dbReference type="Pfam" id="PF12874">
    <property type="entry name" value="zf-met"/>
    <property type="match status" value="1"/>
</dbReference>